<dbReference type="GO" id="GO:0016020">
    <property type="term" value="C:membrane"/>
    <property type="evidence" value="ECO:0007669"/>
    <property type="project" value="UniProtKB-SubCell"/>
</dbReference>
<dbReference type="InterPro" id="IPR003591">
    <property type="entry name" value="Leu-rich_rpt_typical-subtyp"/>
</dbReference>
<feature type="domain" description="Disease resistance R13L4/SHOC-2-like LRR" evidence="7">
    <location>
        <begin position="110"/>
        <end position="341"/>
    </location>
</feature>
<dbReference type="PRINTS" id="PR00019">
    <property type="entry name" value="LEURICHRPT"/>
</dbReference>
<evidence type="ECO:0000313" key="9">
    <source>
        <dbReference type="Proteomes" id="UP001165190"/>
    </source>
</evidence>
<dbReference type="FunFam" id="3.80.10.10:FF:000400">
    <property type="entry name" value="Nuclear pore complex protein NUP107"/>
    <property type="match status" value="1"/>
</dbReference>
<evidence type="ECO:0000256" key="5">
    <source>
        <dbReference type="ARBA" id="ARBA00023136"/>
    </source>
</evidence>
<comment type="subcellular location">
    <subcellularLocation>
        <location evidence="1">Membrane</location>
    </subcellularLocation>
</comment>
<keyword evidence="3 6" id="KW-0732">Signal</keyword>
<dbReference type="OrthoDB" id="676979at2759"/>
<gene>
    <name evidence="8" type="ORF">HRI_003352800</name>
</gene>
<feature type="signal peptide" evidence="6">
    <location>
        <begin position="1"/>
        <end position="31"/>
    </location>
</feature>
<reference evidence="8" key="1">
    <citation type="submission" date="2023-05" db="EMBL/GenBank/DDBJ databases">
        <title>Genome and transcriptome analyses reveal genes involved in the formation of fine ridges on petal epidermal cells in Hibiscus trionum.</title>
        <authorList>
            <person name="Koshimizu S."/>
            <person name="Masuda S."/>
            <person name="Ishii T."/>
            <person name="Shirasu K."/>
            <person name="Hoshino A."/>
            <person name="Arita M."/>
        </authorList>
    </citation>
    <scope>NUCLEOTIDE SEQUENCE</scope>
    <source>
        <strain evidence="8">Hamamatsu line</strain>
    </source>
</reference>
<organism evidence="8 9">
    <name type="scientific">Hibiscus trionum</name>
    <name type="common">Flower of an hour</name>
    <dbReference type="NCBI Taxonomy" id="183268"/>
    <lineage>
        <taxon>Eukaryota</taxon>
        <taxon>Viridiplantae</taxon>
        <taxon>Streptophyta</taxon>
        <taxon>Embryophyta</taxon>
        <taxon>Tracheophyta</taxon>
        <taxon>Spermatophyta</taxon>
        <taxon>Magnoliopsida</taxon>
        <taxon>eudicotyledons</taxon>
        <taxon>Gunneridae</taxon>
        <taxon>Pentapetalae</taxon>
        <taxon>rosids</taxon>
        <taxon>malvids</taxon>
        <taxon>Malvales</taxon>
        <taxon>Malvaceae</taxon>
        <taxon>Malvoideae</taxon>
        <taxon>Hibiscus</taxon>
    </lineage>
</organism>
<dbReference type="Gene3D" id="3.80.10.10">
    <property type="entry name" value="Ribonuclease Inhibitor"/>
    <property type="match status" value="3"/>
</dbReference>
<dbReference type="InterPro" id="IPR055414">
    <property type="entry name" value="LRR_R13L4/SHOC2-like"/>
</dbReference>
<dbReference type="Proteomes" id="UP001165190">
    <property type="component" value="Unassembled WGS sequence"/>
</dbReference>
<dbReference type="PANTHER" id="PTHR48009:SF12">
    <property type="entry name" value="LEUCINE-RICH REPEAT RECEPTOR-LIKE PROTEIN KINASE PEPR2"/>
    <property type="match status" value="1"/>
</dbReference>
<keyword evidence="5" id="KW-0472">Membrane</keyword>
<keyword evidence="2" id="KW-0433">Leucine-rich repeat</keyword>
<name>A0A9W7IKW4_HIBTR</name>
<keyword evidence="9" id="KW-1185">Reference proteome</keyword>
<dbReference type="InterPro" id="IPR032675">
    <property type="entry name" value="LRR_dom_sf"/>
</dbReference>
<evidence type="ECO:0000256" key="1">
    <source>
        <dbReference type="ARBA" id="ARBA00004370"/>
    </source>
</evidence>
<dbReference type="PANTHER" id="PTHR48009">
    <property type="entry name" value="LEUCINE-RICH REPEAT (LRR) FAMILY PROTEIN"/>
    <property type="match status" value="1"/>
</dbReference>
<evidence type="ECO:0000256" key="3">
    <source>
        <dbReference type="ARBA" id="ARBA00022729"/>
    </source>
</evidence>
<evidence type="ECO:0000256" key="4">
    <source>
        <dbReference type="ARBA" id="ARBA00022737"/>
    </source>
</evidence>
<accession>A0A9W7IKW4</accession>
<evidence type="ECO:0000256" key="6">
    <source>
        <dbReference type="SAM" id="SignalP"/>
    </source>
</evidence>
<evidence type="ECO:0000313" key="8">
    <source>
        <dbReference type="EMBL" id="GMI96835.1"/>
    </source>
</evidence>
<proteinExistence type="predicted"/>
<evidence type="ECO:0000259" key="7">
    <source>
        <dbReference type="Pfam" id="PF23598"/>
    </source>
</evidence>
<sequence>MLKASISTLYLHQRSLVFLIIFSELLLSANSTTHPADVQVLKDLKNGVDPRSIAPGSCLSSWDFSIDPCDNIFTDRFTCALRCDRLVLGLLRVTEITLDPIGYSAKLTSLSWNLPFLNTLDISDNSFSGLLPDSFSNLTRLRRLGLSGNSLTGEIPAILGSLPHLEELYLDNNRLHGPIPSSFNNLTRLKRLEIQRNYISGEIPNLGSLKNLYFLDASDNNISGGVPSALPLSLVELSMRNNKLRGNIPDNIDKIKFLQVLDLSHNMLYGAISSVLFKHPSLEQLTLSYNNFSLLQVPGDKGLNSSLIALDLSYNKLRGLLPAFMASMPKLAALSLEHNEFTGMIPAQYAVKAAVPGNDNTSSFERLLLGGNYLFGPIPGPLMGLKPGSADVSLVDNCLFRCPDAFFFCRGRDQKSLVDCKSFGPTIP</sequence>
<dbReference type="Pfam" id="PF23598">
    <property type="entry name" value="LRR_14"/>
    <property type="match status" value="1"/>
</dbReference>
<dbReference type="SUPFAM" id="SSF52058">
    <property type="entry name" value="L domain-like"/>
    <property type="match status" value="1"/>
</dbReference>
<comment type="caution">
    <text evidence="8">The sequence shown here is derived from an EMBL/GenBank/DDBJ whole genome shotgun (WGS) entry which is preliminary data.</text>
</comment>
<dbReference type="AlphaFoldDB" id="A0A9W7IKW4"/>
<evidence type="ECO:0000256" key="2">
    <source>
        <dbReference type="ARBA" id="ARBA00022614"/>
    </source>
</evidence>
<dbReference type="EMBL" id="BSYR01000030">
    <property type="protein sequence ID" value="GMI96835.1"/>
    <property type="molecule type" value="Genomic_DNA"/>
</dbReference>
<protein>
    <recommendedName>
        <fullName evidence="7">Disease resistance R13L4/SHOC-2-like LRR domain-containing protein</fullName>
    </recommendedName>
</protein>
<feature type="chain" id="PRO_5040814846" description="Disease resistance R13L4/SHOC-2-like LRR domain-containing protein" evidence="6">
    <location>
        <begin position="32"/>
        <end position="428"/>
    </location>
</feature>
<keyword evidence="4" id="KW-0677">Repeat</keyword>
<dbReference type="SMART" id="SM00369">
    <property type="entry name" value="LRR_TYP"/>
    <property type="match status" value="4"/>
</dbReference>
<dbReference type="InterPro" id="IPR053213">
    <property type="entry name" value="RLP29"/>
</dbReference>